<feature type="binding site" evidence="7">
    <location>
        <position position="115"/>
    </location>
    <ligand>
        <name>S-adenosyl-L-methionine</name>
        <dbReference type="ChEBI" id="CHEBI:59789"/>
    </ligand>
</feature>
<feature type="binding site" evidence="7">
    <location>
        <position position="141"/>
    </location>
    <ligand>
        <name>substrate</name>
    </ligand>
</feature>
<comment type="caution">
    <text evidence="7">Lacks conserved residue(s) required for the propagation of feature annotation.</text>
</comment>
<keyword evidence="6 7" id="KW-0819">tRNA processing</keyword>
<evidence type="ECO:0000313" key="10">
    <source>
        <dbReference type="Proteomes" id="UP000266273"/>
    </source>
</evidence>
<keyword evidence="10" id="KW-1185">Reference proteome</keyword>
<dbReference type="OrthoDB" id="9802090at2"/>
<evidence type="ECO:0000256" key="4">
    <source>
        <dbReference type="ARBA" id="ARBA00022679"/>
    </source>
</evidence>
<dbReference type="AlphaFoldDB" id="A0A397PJA0"/>
<comment type="similarity">
    <text evidence="7">Belongs to the class I-like SAM-binding methyltransferase superfamily. TrmB family.</text>
</comment>
<reference evidence="9 10" key="1">
    <citation type="submission" date="2018-08" db="EMBL/GenBank/DDBJ databases">
        <title>Genomic Encyclopedia of Archaeal and Bacterial Type Strains, Phase II (KMG-II): from individual species to whole genera.</title>
        <authorList>
            <person name="Goeker M."/>
        </authorList>
    </citation>
    <scope>NUCLEOTIDE SEQUENCE [LARGE SCALE GENOMIC DNA]</scope>
    <source>
        <strain evidence="9 10">DSM 5002</strain>
    </source>
</reference>
<dbReference type="InterPro" id="IPR055361">
    <property type="entry name" value="tRNA_methyltr_TrmB_bact"/>
</dbReference>
<keyword evidence="5 7" id="KW-0949">S-adenosyl-L-methionine</keyword>
<dbReference type="Gene3D" id="3.40.50.150">
    <property type="entry name" value="Vaccinia Virus protein VP39"/>
    <property type="match status" value="1"/>
</dbReference>
<dbReference type="HAMAP" id="MF_01057">
    <property type="entry name" value="tRNA_methyltr_TrmB"/>
    <property type="match status" value="1"/>
</dbReference>
<feature type="binding site" evidence="7">
    <location>
        <begin position="211"/>
        <end position="214"/>
    </location>
    <ligand>
        <name>substrate</name>
    </ligand>
</feature>
<accession>A0A397PJA0</accession>
<dbReference type="PANTHER" id="PTHR23417:SF14">
    <property type="entry name" value="PENTACOTRIPEPTIDE-REPEAT REGION OF PRORP DOMAIN-CONTAINING PROTEIN"/>
    <property type="match status" value="1"/>
</dbReference>
<proteinExistence type="inferred from homology"/>
<dbReference type="InterPro" id="IPR003358">
    <property type="entry name" value="tRNA_(Gua-N-7)_MeTrfase_Trmb"/>
</dbReference>
<dbReference type="PROSITE" id="PS51625">
    <property type="entry name" value="SAM_MT_TRMB"/>
    <property type="match status" value="1"/>
</dbReference>
<evidence type="ECO:0000256" key="7">
    <source>
        <dbReference type="HAMAP-Rule" id="MF_01057"/>
    </source>
</evidence>
<evidence type="ECO:0000256" key="8">
    <source>
        <dbReference type="SAM" id="MobiDB-lite"/>
    </source>
</evidence>
<evidence type="ECO:0000256" key="6">
    <source>
        <dbReference type="ARBA" id="ARBA00022694"/>
    </source>
</evidence>
<comment type="pathway">
    <text evidence="7">tRNA modification; N(7)-methylguanine-tRNA biosynthesis.</text>
</comment>
<evidence type="ECO:0000313" key="9">
    <source>
        <dbReference type="EMBL" id="RIA47355.1"/>
    </source>
</evidence>
<comment type="caution">
    <text evidence="9">The sequence shown here is derived from an EMBL/GenBank/DDBJ whole genome shotgun (WGS) entry which is preliminary data.</text>
</comment>
<evidence type="ECO:0000256" key="2">
    <source>
        <dbReference type="ARBA" id="ARBA00003015"/>
    </source>
</evidence>
<feature type="region of interest" description="Disordered" evidence="8">
    <location>
        <begin position="1"/>
        <end position="23"/>
    </location>
</feature>
<evidence type="ECO:0000256" key="3">
    <source>
        <dbReference type="ARBA" id="ARBA00022603"/>
    </source>
</evidence>
<keyword evidence="3 7" id="KW-0489">Methyltransferase</keyword>
<gene>
    <name evidence="7" type="primary">trmB</name>
    <name evidence="9" type="ORF">BXY53_2433</name>
</gene>
<feature type="binding site" evidence="7">
    <location>
        <position position="88"/>
    </location>
    <ligand>
        <name>S-adenosyl-L-methionine</name>
        <dbReference type="ChEBI" id="CHEBI:59789"/>
    </ligand>
</feature>
<dbReference type="EC" id="2.1.1.33" evidence="7"/>
<dbReference type="PANTHER" id="PTHR23417">
    <property type="entry name" value="3-DEOXY-D-MANNO-OCTULOSONIC-ACID TRANSFERASE/TRNA GUANINE-N 7 - -METHYLTRANSFERASE"/>
    <property type="match status" value="1"/>
</dbReference>
<protein>
    <recommendedName>
        <fullName evidence="7">tRNA (guanine-N(7)-)-methyltransferase</fullName>
        <ecNumber evidence="7">2.1.1.33</ecNumber>
    </recommendedName>
    <alternativeName>
        <fullName evidence="7">tRNA (guanine(46)-N(7))-methyltransferase</fullName>
    </alternativeName>
    <alternativeName>
        <fullName evidence="7">tRNA(m7G46)-methyltransferase</fullName>
    </alternativeName>
</protein>
<organism evidence="9 10">
    <name type="scientific">Dichotomicrobium thermohalophilum</name>
    <dbReference type="NCBI Taxonomy" id="933063"/>
    <lineage>
        <taxon>Bacteria</taxon>
        <taxon>Pseudomonadati</taxon>
        <taxon>Pseudomonadota</taxon>
        <taxon>Alphaproteobacteria</taxon>
        <taxon>Hyphomicrobiales</taxon>
        <taxon>Hyphomicrobiaceae</taxon>
        <taxon>Dichotomicrobium</taxon>
    </lineage>
</organism>
<dbReference type="UniPathway" id="UPA00989"/>
<keyword evidence="4 7" id="KW-0808">Transferase</keyword>
<comment type="catalytic activity">
    <reaction evidence="1 7">
        <text>guanosine(46) in tRNA + S-adenosyl-L-methionine = N(7)-methylguanosine(46) in tRNA + S-adenosyl-L-homocysteine</text>
        <dbReference type="Rhea" id="RHEA:42708"/>
        <dbReference type="Rhea" id="RHEA-COMP:10188"/>
        <dbReference type="Rhea" id="RHEA-COMP:10189"/>
        <dbReference type="ChEBI" id="CHEBI:57856"/>
        <dbReference type="ChEBI" id="CHEBI:59789"/>
        <dbReference type="ChEBI" id="CHEBI:74269"/>
        <dbReference type="ChEBI" id="CHEBI:74480"/>
        <dbReference type="EC" id="2.1.1.33"/>
    </reaction>
</comment>
<comment type="function">
    <text evidence="2 7">Catalyzes the formation of N(7)-methylguanine at position 46 (m7G46) in tRNA.</text>
</comment>
<feature type="binding site" evidence="7">
    <location>
        <position position="173"/>
    </location>
    <ligand>
        <name>substrate</name>
    </ligand>
</feature>
<dbReference type="SUPFAM" id="SSF53335">
    <property type="entry name" value="S-adenosyl-L-methionine-dependent methyltransferases"/>
    <property type="match status" value="1"/>
</dbReference>
<feature type="binding site" evidence="7">
    <location>
        <position position="137"/>
    </location>
    <ligand>
        <name>S-adenosyl-L-methionine</name>
        <dbReference type="ChEBI" id="CHEBI:59789"/>
    </ligand>
</feature>
<name>A0A397PJA0_9HYPH</name>
<evidence type="ECO:0000256" key="1">
    <source>
        <dbReference type="ARBA" id="ARBA00000142"/>
    </source>
</evidence>
<dbReference type="GO" id="GO:0043527">
    <property type="term" value="C:tRNA methyltransferase complex"/>
    <property type="evidence" value="ECO:0007669"/>
    <property type="project" value="TreeGrafter"/>
</dbReference>
<dbReference type="InterPro" id="IPR029063">
    <property type="entry name" value="SAM-dependent_MTases_sf"/>
</dbReference>
<dbReference type="GO" id="GO:0008176">
    <property type="term" value="F:tRNA (guanine(46)-N7)-methyltransferase activity"/>
    <property type="evidence" value="ECO:0007669"/>
    <property type="project" value="UniProtKB-UniRule"/>
</dbReference>
<dbReference type="Pfam" id="PF02390">
    <property type="entry name" value="Methyltransf_4"/>
    <property type="match status" value="1"/>
</dbReference>
<dbReference type="Proteomes" id="UP000266273">
    <property type="component" value="Unassembled WGS sequence"/>
</dbReference>
<sequence>MSASDRQPLGERSFGRRKGHKLSLRQSRLVDELLPRLQPDLSQPPPDPLTTLFAAPVSEVWLEIGFGAGEHLLWQARANPHAGLLGCEPYINGVAKVLTAVETHDLRNVAVHPDDARDLLSWLPEASIARAFILFPDPWPKRRHRKRRFLREENIAALARVMQPGGELRFATDIGDYARTALLAFMREGSFAWTAQRPRDWRERPDDWPQTRYEAKAIAAGRACAYFRFRRR</sequence>
<dbReference type="RefSeq" id="WP_119062237.1">
    <property type="nucleotide sequence ID" value="NZ_QXDF01000003.1"/>
</dbReference>
<dbReference type="EMBL" id="QXDF01000003">
    <property type="protein sequence ID" value="RIA47355.1"/>
    <property type="molecule type" value="Genomic_DNA"/>
</dbReference>
<evidence type="ECO:0000256" key="5">
    <source>
        <dbReference type="ARBA" id="ARBA00022691"/>
    </source>
</evidence>
<feature type="binding site" evidence="7">
    <location>
        <position position="63"/>
    </location>
    <ligand>
        <name>S-adenosyl-L-methionine</name>
        <dbReference type="ChEBI" id="CHEBI:59789"/>
    </ligand>
</feature>